<evidence type="ECO:0000313" key="5">
    <source>
        <dbReference type="Proteomes" id="UP000000305"/>
    </source>
</evidence>
<dbReference type="AlphaFoldDB" id="E9H8B6"/>
<feature type="compositionally biased region" description="Polar residues" evidence="1">
    <location>
        <begin position="98"/>
        <end position="119"/>
    </location>
</feature>
<dbReference type="HOGENOM" id="CLU_114258_1_0_1"/>
<reference evidence="4 5" key="1">
    <citation type="journal article" date="2011" name="Science">
        <title>The ecoresponsive genome of Daphnia pulex.</title>
        <authorList>
            <person name="Colbourne J.K."/>
            <person name="Pfrender M.E."/>
            <person name="Gilbert D."/>
            <person name="Thomas W.K."/>
            <person name="Tucker A."/>
            <person name="Oakley T.H."/>
            <person name="Tokishita S."/>
            <person name="Aerts A."/>
            <person name="Arnold G.J."/>
            <person name="Basu M.K."/>
            <person name="Bauer D.J."/>
            <person name="Caceres C.E."/>
            <person name="Carmel L."/>
            <person name="Casola C."/>
            <person name="Choi J.H."/>
            <person name="Detter J.C."/>
            <person name="Dong Q."/>
            <person name="Dusheyko S."/>
            <person name="Eads B.D."/>
            <person name="Frohlich T."/>
            <person name="Geiler-Samerotte K.A."/>
            <person name="Gerlach D."/>
            <person name="Hatcher P."/>
            <person name="Jogdeo S."/>
            <person name="Krijgsveld J."/>
            <person name="Kriventseva E.V."/>
            <person name="Kultz D."/>
            <person name="Laforsch C."/>
            <person name="Lindquist E."/>
            <person name="Lopez J."/>
            <person name="Manak J.R."/>
            <person name="Muller J."/>
            <person name="Pangilinan J."/>
            <person name="Patwardhan R.P."/>
            <person name="Pitluck S."/>
            <person name="Pritham E.J."/>
            <person name="Rechtsteiner A."/>
            <person name="Rho M."/>
            <person name="Rogozin I.B."/>
            <person name="Sakarya O."/>
            <person name="Salamov A."/>
            <person name="Schaack S."/>
            <person name="Shapiro H."/>
            <person name="Shiga Y."/>
            <person name="Skalitzky C."/>
            <person name="Smith Z."/>
            <person name="Souvorov A."/>
            <person name="Sung W."/>
            <person name="Tang Z."/>
            <person name="Tsuchiya D."/>
            <person name="Tu H."/>
            <person name="Vos H."/>
            <person name="Wang M."/>
            <person name="Wolf Y.I."/>
            <person name="Yamagata H."/>
            <person name="Yamada T."/>
            <person name="Ye Y."/>
            <person name="Shaw J.R."/>
            <person name="Andrews J."/>
            <person name="Crease T.J."/>
            <person name="Tang H."/>
            <person name="Lucas S.M."/>
            <person name="Robertson H.M."/>
            <person name="Bork P."/>
            <person name="Koonin E.V."/>
            <person name="Zdobnov E.M."/>
            <person name="Grigoriev I.V."/>
            <person name="Lynch M."/>
            <person name="Boore J.L."/>
        </authorList>
    </citation>
    <scope>NUCLEOTIDE SEQUENCE [LARGE SCALE GENOMIC DNA]</scope>
</reference>
<evidence type="ECO:0000313" key="4">
    <source>
        <dbReference type="EMBL" id="EFX72041.1"/>
    </source>
</evidence>
<sequence length="209" mass="24440">MSNNIEDKLKEYRRRKEAEVKLSHRRSIWERLFPEKLRSPNENVTVAREIAGNVLDCDQNQASIVNHAEEPELKSSSNQGSKIAPKPYSRRKTESTESLKQVPHSKQSSSLLHNQTTPHEISSNDREFKWFLYFLKIVLWIVLYLLCLELEFGAVYIIFSAFYLIFTNFRNGQRKSWEPSAYSVFNPGCEAIDGTLKPEQFEKEIRYGF</sequence>
<dbReference type="Proteomes" id="UP000000305">
    <property type="component" value="Unassembled WGS sequence"/>
</dbReference>
<accession>E9H8B6</accession>
<proteinExistence type="predicted"/>
<dbReference type="InParanoid" id="E9H8B6"/>
<feature type="region of interest" description="Disordered" evidence="1">
    <location>
        <begin position="68"/>
        <end position="119"/>
    </location>
</feature>
<dbReference type="eggNOG" id="KOG3249">
    <property type="taxonomic scope" value="Eukaryota"/>
</dbReference>
<name>E9H8B6_DAPPU</name>
<keyword evidence="2" id="KW-0472">Membrane</keyword>
<dbReference type="InterPro" id="IPR019387">
    <property type="entry name" value="SAYSvFN_dom"/>
</dbReference>
<keyword evidence="5" id="KW-1185">Reference proteome</keyword>
<dbReference type="KEGG" id="dpx:DAPPUDRAFT_308593"/>
<dbReference type="Pfam" id="PF10260">
    <property type="entry name" value="SAYSvFN"/>
    <property type="match status" value="1"/>
</dbReference>
<dbReference type="OrthoDB" id="71310at2759"/>
<organism evidence="4 5">
    <name type="scientific">Daphnia pulex</name>
    <name type="common">Water flea</name>
    <dbReference type="NCBI Taxonomy" id="6669"/>
    <lineage>
        <taxon>Eukaryota</taxon>
        <taxon>Metazoa</taxon>
        <taxon>Ecdysozoa</taxon>
        <taxon>Arthropoda</taxon>
        <taxon>Crustacea</taxon>
        <taxon>Branchiopoda</taxon>
        <taxon>Diplostraca</taxon>
        <taxon>Cladocera</taxon>
        <taxon>Anomopoda</taxon>
        <taxon>Daphniidae</taxon>
        <taxon>Daphnia</taxon>
    </lineage>
</organism>
<feature type="region of interest" description="Disordered" evidence="1">
    <location>
        <begin position="1"/>
        <end position="21"/>
    </location>
</feature>
<gene>
    <name evidence="4" type="ORF">DAPPUDRAFT_308593</name>
</gene>
<keyword evidence="2" id="KW-0812">Transmembrane</keyword>
<dbReference type="EMBL" id="GL732603">
    <property type="protein sequence ID" value="EFX72041.1"/>
    <property type="molecule type" value="Genomic_DNA"/>
</dbReference>
<dbReference type="STRING" id="6669.E9H8B6"/>
<dbReference type="PANTHER" id="PTHR13527">
    <property type="entry name" value="SAYSVFN DOMAIN-CONTAINING PROTEIN 1"/>
    <property type="match status" value="1"/>
</dbReference>
<evidence type="ECO:0000259" key="3">
    <source>
        <dbReference type="Pfam" id="PF10260"/>
    </source>
</evidence>
<evidence type="ECO:0000256" key="2">
    <source>
        <dbReference type="SAM" id="Phobius"/>
    </source>
</evidence>
<dbReference type="PANTHER" id="PTHR13527:SF0">
    <property type="entry name" value="SAYSVFN DOMAIN-CONTAINING PROTEIN 1"/>
    <property type="match status" value="1"/>
</dbReference>
<evidence type="ECO:0000256" key="1">
    <source>
        <dbReference type="SAM" id="MobiDB-lite"/>
    </source>
</evidence>
<protein>
    <recommendedName>
        <fullName evidence="3">SAYSvFN domain-containing protein</fullName>
    </recommendedName>
</protein>
<dbReference type="InterPro" id="IPR039159">
    <property type="entry name" value="SAYSD1"/>
</dbReference>
<dbReference type="OMA" id="IWERLFP"/>
<dbReference type="PhylomeDB" id="E9H8B6"/>
<feature type="transmembrane region" description="Helical" evidence="2">
    <location>
        <begin position="152"/>
        <end position="169"/>
    </location>
</feature>
<feature type="domain" description="SAYSvFN" evidence="3">
    <location>
        <begin position="136"/>
        <end position="205"/>
    </location>
</feature>
<keyword evidence="2" id="KW-1133">Transmembrane helix</keyword>